<organism evidence="2 3">
    <name type="scientific">Symbiodinium pilosum</name>
    <name type="common">Dinoflagellate</name>
    <dbReference type="NCBI Taxonomy" id="2952"/>
    <lineage>
        <taxon>Eukaryota</taxon>
        <taxon>Sar</taxon>
        <taxon>Alveolata</taxon>
        <taxon>Dinophyceae</taxon>
        <taxon>Suessiales</taxon>
        <taxon>Symbiodiniaceae</taxon>
        <taxon>Symbiodinium</taxon>
    </lineage>
</organism>
<feature type="non-terminal residue" evidence="2">
    <location>
        <position position="1"/>
    </location>
</feature>
<evidence type="ECO:0000256" key="1">
    <source>
        <dbReference type="SAM" id="MobiDB-lite"/>
    </source>
</evidence>
<proteinExistence type="predicted"/>
<evidence type="ECO:0000313" key="3">
    <source>
        <dbReference type="Proteomes" id="UP000649617"/>
    </source>
</evidence>
<dbReference type="EMBL" id="CAJNIZ010004182">
    <property type="protein sequence ID" value="CAE7229776.1"/>
    <property type="molecule type" value="Genomic_DNA"/>
</dbReference>
<name>A0A812KHY0_SYMPI</name>
<comment type="caution">
    <text evidence="2">The sequence shown here is derived from an EMBL/GenBank/DDBJ whole genome shotgun (WGS) entry which is preliminary data.</text>
</comment>
<reference evidence="2" key="1">
    <citation type="submission" date="2021-02" db="EMBL/GenBank/DDBJ databases">
        <authorList>
            <person name="Dougan E. K."/>
            <person name="Rhodes N."/>
            <person name="Thang M."/>
            <person name="Chan C."/>
        </authorList>
    </citation>
    <scope>NUCLEOTIDE SEQUENCE</scope>
</reference>
<dbReference type="Proteomes" id="UP000649617">
    <property type="component" value="Unassembled WGS sequence"/>
</dbReference>
<sequence>MPWRAVGARRAGSLPIAETSADPEWLLLRFPGGDASREAAVGGLLIGVSAGFVTLEELEAGAVEGVTQSLGPTLLVGVEGLPDDEEEEAGEVEILMLDWPSACFRYLLGGGPNPNWPQNTVWPHNAESMYRTRNYDQLVIAAREWVLTGGPQLRGIPHGGGGTSPPTVGPSDDLLGQILAQTQATAALVTRLQDDLEAVKAGQTSQATAGSQGPSALVSAKQLVGAAPKTKAMAGEALGGESIEESEGGWRRAAPDQLLKSALVGLLNQRKQKPKVKATGLPLDGSDSEGDEVDPLRRLSGAKGAMLLEKLRMAMES</sequence>
<accession>A0A812KHY0</accession>
<gene>
    <name evidence="2" type="ORF">SPIL2461_LOCUS3426</name>
</gene>
<evidence type="ECO:0000313" key="2">
    <source>
        <dbReference type="EMBL" id="CAE7229776.1"/>
    </source>
</evidence>
<dbReference type="AlphaFoldDB" id="A0A812KHY0"/>
<keyword evidence="3" id="KW-1185">Reference proteome</keyword>
<protein>
    <submittedName>
        <fullName evidence="2">Uncharacterized protein</fullName>
    </submittedName>
</protein>
<feature type="region of interest" description="Disordered" evidence="1">
    <location>
        <begin position="274"/>
        <end position="295"/>
    </location>
</feature>